<sequence>MRSIYEQALGEDFKKLHPNMQQRFGMNSTSGIAQVGTGTMDRIWVGHRVFRPFLALGTKRHTLFPDTGREVPFMIENYAYLDGFGRETVTWVRTFDFGRKQRRFDATMIYSQQRGGIVDYLGTHQHLAVDIELSVNEKGGLHLVSTRQRWYEKWIGLSVPLLLSGTAEFQEWYDEETAHFRIKVKVSHPVFGPIFGYEGRFKLETKTLKGNEVPIHVKPVREERRE</sequence>
<evidence type="ECO:0000313" key="2">
    <source>
        <dbReference type="EMBL" id="MFD2672631.1"/>
    </source>
</evidence>
<dbReference type="Proteomes" id="UP001597497">
    <property type="component" value="Unassembled WGS sequence"/>
</dbReference>
<dbReference type="Pfam" id="PF13761">
    <property type="entry name" value="DUF4166"/>
    <property type="match status" value="1"/>
</dbReference>
<comment type="caution">
    <text evidence="2">The sequence shown here is derived from an EMBL/GenBank/DDBJ whole genome shotgun (WGS) entry which is preliminary data.</text>
</comment>
<keyword evidence="3" id="KW-1185">Reference proteome</keyword>
<name>A0ABW5RC37_9BACL</name>
<evidence type="ECO:0000313" key="3">
    <source>
        <dbReference type="Proteomes" id="UP001597497"/>
    </source>
</evidence>
<organism evidence="2 3">
    <name type="scientific">Marinicrinis sediminis</name>
    <dbReference type="NCBI Taxonomy" id="1652465"/>
    <lineage>
        <taxon>Bacteria</taxon>
        <taxon>Bacillati</taxon>
        <taxon>Bacillota</taxon>
        <taxon>Bacilli</taxon>
        <taxon>Bacillales</taxon>
        <taxon>Paenibacillaceae</taxon>
    </lineage>
</organism>
<proteinExistence type="predicted"/>
<protein>
    <submittedName>
        <fullName evidence="2">DUF4166 domain-containing protein</fullName>
    </submittedName>
</protein>
<dbReference type="RefSeq" id="WP_379930197.1">
    <property type="nucleotide sequence ID" value="NZ_JBHUMM010000043.1"/>
</dbReference>
<evidence type="ECO:0000259" key="1">
    <source>
        <dbReference type="Pfam" id="PF13761"/>
    </source>
</evidence>
<reference evidence="3" key="1">
    <citation type="journal article" date="2019" name="Int. J. Syst. Evol. Microbiol.">
        <title>The Global Catalogue of Microorganisms (GCM) 10K type strain sequencing project: providing services to taxonomists for standard genome sequencing and annotation.</title>
        <authorList>
            <consortium name="The Broad Institute Genomics Platform"/>
            <consortium name="The Broad Institute Genome Sequencing Center for Infectious Disease"/>
            <person name="Wu L."/>
            <person name="Ma J."/>
        </authorList>
    </citation>
    <scope>NUCLEOTIDE SEQUENCE [LARGE SCALE GENOMIC DNA]</scope>
    <source>
        <strain evidence="3">KCTC 33676</strain>
    </source>
</reference>
<gene>
    <name evidence="2" type="ORF">ACFSUC_13770</name>
</gene>
<accession>A0ABW5RC37</accession>
<dbReference type="InterPro" id="IPR025311">
    <property type="entry name" value="DUF4166"/>
</dbReference>
<feature type="domain" description="DUF4166" evidence="1">
    <location>
        <begin position="16"/>
        <end position="201"/>
    </location>
</feature>
<dbReference type="EMBL" id="JBHUMM010000043">
    <property type="protein sequence ID" value="MFD2672631.1"/>
    <property type="molecule type" value="Genomic_DNA"/>
</dbReference>